<protein>
    <recommendedName>
        <fullName evidence="1">HTH bat-type domain-containing protein</fullName>
    </recommendedName>
</protein>
<feature type="domain" description="HTH bat-type" evidence="1">
    <location>
        <begin position="44"/>
        <end position="95"/>
    </location>
</feature>
<sequence>DTIIYSFVTPSFHAFQTIVSDLEKAGFEPLIRQVTKFQPRGKILTENQERVLWYAFRLGFFDYPRKINTIVLSKKLGIVPSTLSEVMRRGLRRLLTDFFN</sequence>
<proteinExistence type="predicted"/>
<evidence type="ECO:0000313" key="2">
    <source>
        <dbReference type="EMBL" id="GAH38686.1"/>
    </source>
</evidence>
<name>X1EZ72_9ZZZZ</name>
<gene>
    <name evidence="2" type="ORF">S03H2_10930</name>
</gene>
<dbReference type="AlphaFoldDB" id="X1EZ72"/>
<organism evidence="2">
    <name type="scientific">marine sediment metagenome</name>
    <dbReference type="NCBI Taxonomy" id="412755"/>
    <lineage>
        <taxon>unclassified sequences</taxon>
        <taxon>metagenomes</taxon>
        <taxon>ecological metagenomes</taxon>
    </lineage>
</organism>
<dbReference type="InterPro" id="IPR007050">
    <property type="entry name" value="HTH_bacterioopsin"/>
</dbReference>
<comment type="caution">
    <text evidence="2">The sequence shown here is derived from an EMBL/GenBank/DDBJ whole genome shotgun (WGS) entry which is preliminary data.</text>
</comment>
<dbReference type="EMBL" id="BARU01005598">
    <property type="protein sequence ID" value="GAH38686.1"/>
    <property type="molecule type" value="Genomic_DNA"/>
</dbReference>
<accession>X1EZ72</accession>
<dbReference type="Pfam" id="PF04967">
    <property type="entry name" value="HTH_10"/>
    <property type="match status" value="1"/>
</dbReference>
<feature type="non-terminal residue" evidence="2">
    <location>
        <position position="1"/>
    </location>
</feature>
<dbReference type="PANTHER" id="PTHR34236:SF1">
    <property type="entry name" value="DIMETHYL SULFOXIDE REDUCTASE TRANSCRIPTIONAL ACTIVATOR"/>
    <property type="match status" value="1"/>
</dbReference>
<evidence type="ECO:0000259" key="1">
    <source>
        <dbReference type="Pfam" id="PF04967"/>
    </source>
</evidence>
<dbReference type="PANTHER" id="PTHR34236">
    <property type="entry name" value="DIMETHYL SULFOXIDE REDUCTASE TRANSCRIPTIONAL ACTIVATOR"/>
    <property type="match status" value="1"/>
</dbReference>
<reference evidence="2" key="1">
    <citation type="journal article" date="2014" name="Front. Microbiol.">
        <title>High frequency of phylogenetically diverse reductive dehalogenase-homologous genes in deep subseafloor sedimentary metagenomes.</title>
        <authorList>
            <person name="Kawai M."/>
            <person name="Futagami T."/>
            <person name="Toyoda A."/>
            <person name="Takaki Y."/>
            <person name="Nishi S."/>
            <person name="Hori S."/>
            <person name="Arai W."/>
            <person name="Tsubouchi T."/>
            <person name="Morono Y."/>
            <person name="Uchiyama I."/>
            <person name="Ito T."/>
            <person name="Fujiyama A."/>
            <person name="Inagaki F."/>
            <person name="Takami H."/>
        </authorList>
    </citation>
    <scope>NUCLEOTIDE SEQUENCE</scope>
    <source>
        <strain evidence="2">Expedition CK06-06</strain>
    </source>
</reference>